<name>A0A9J6AJF1_SOLCO</name>
<evidence type="ECO:0000256" key="2">
    <source>
        <dbReference type="ARBA" id="ARBA00022475"/>
    </source>
</evidence>
<keyword evidence="7" id="KW-1015">Disulfide bond</keyword>
<keyword evidence="5" id="KW-1133">Transmembrane helix</keyword>
<dbReference type="AlphaFoldDB" id="A0A9J6AJF1"/>
<keyword evidence="9" id="KW-1185">Reference proteome</keyword>
<dbReference type="GO" id="GO:0045087">
    <property type="term" value="P:innate immune response"/>
    <property type="evidence" value="ECO:0007669"/>
    <property type="project" value="InterPro"/>
</dbReference>
<dbReference type="EMBL" id="JACXVP010000002">
    <property type="protein sequence ID" value="KAG5624143.1"/>
    <property type="molecule type" value="Genomic_DNA"/>
</dbReference>
<dbReference type="PANTHER" id="PTHR46204">
    <property type="entry name" value="CHITIN ELICITOR RECEPTOR KINASE 1-RELATED"/>
    <property type="match status" value="1"/>
</dbReference>
<organism evidence="8 9">
    <name type="scientific">Solanum commersonii</name>
    <name type="common">Commerson's wild potato</name>
    <name type="synonym">Commerson's nightshade</name>
    <dbReference type="NCBI Taxonomy" id="4109"/>
    <lineage>
        <taxon>Eukaryota</taxon>
        <taxon>Viridiplantae</taxon>
        <taxon>Streptophyta</taxon>
        <taxon>Embryophyta</taxon>
        <taxon>Tracheophyta</taxon>
        <taxon>Spermatophyta</taxon>
        <taxon>Magnoliopsida</taxon>
        <taxon>eudicotyledons</taxon>
        <taxon>Gunneridae</taxon>
        <taxon>Pentapetalae</taxon>
        <taxon>asterids</taxon>
        <taxon>lamiids</taxon>
        <taxon>Solanales</taxon>
        <taxon>Solanaceae</taxon>
        <taxon>Solanoideae</taxon>
        <taxon>Solaneae</taxon>
        <taxon>Solanum</taxon>
    </lineage>
</organism>
<accession>A0A9J6AJF1</accession>
<evidence type="ECO:0000256" key="4">
    <source>
        <dbReference type="ARBA" id="ARBA00022729"/>
    </source>
</evidence>
<comment type="subcellular location">
    <subcellularLocation>
        <location evidence="1">Cell membrane</location>
        <topology evidence="1">Single-pass membrane protein</topology>
    </subcellularLocation>
</comment>
<evidence type="ECO:0000256" key="6">
    <source>
        <dbReference type="ARBA" id="ARBA00023136"/>
    </source>
</evidence>
<dbReference type="Proteomes" id="UP000824120">
    <property type="component" value="Chromosome 2"/>
</dbReference>
<evidence type="ECO:0000256" key="7">
    <source>
        <dbReference type="ARBA" id="ARBA00023157"/>
    </source>
</evidence>
<evidence type="ECO:0000313" key="9">
    <source>
        <dbReference type="Proteomes" id="UP000824120"/>
    </source>
</evidence>
<evidence type="ECO:0000256" key="1">
    <source>
        <dbReference type="ARBA" id="ARBA00004162"/>
    </source>
</evidence>
<dbReference type="GO" id="GO:0019199">
    <property type="term" value="F:transmembrane receptor protein kinase activity"/>
    <property type="evidence" value="ECO:0007669"/>
    <property type="project" value="InterPro"/>
</dbReference>
<keyword evidence="6" id="KW-0472">Membrane</keyword>
<sequence>MDILSFLDGKCLYLGIDDGRQNVGTTELIFPSHVAVLMGNSWAINLVYRSTITTYPRIARLYCSDLTTVEKLQESNSYDPKIVPANAIVNIVVKCSCGDSHVSKDYGLFITYPLCTDQNLVTVANEYNVPQKLLEDYILKQILALDRRSTTAG</sequence>
<evidence type="ECO:0000256" key="3">
    <source>
        <dbReference type="ARBA" id="ARBA00022692"/>
    </source>
</evidence>
<keyword evidence="2" id="KW-1003">Cell membrane</keyword>
<dbReference type="InterPro" id="IPR044812">
    <property type="entry name" value="CERK1/LYK3-like"/>
</dbReference>
<dbReference type="GO" id="GO:0005886">
    <property type="term" value="C:plasma membrane"/>
    <property type="evidence" value="ECO:0007669"/>
    <property type="project" value="UniProtKB-SubCell"/>
</dbReference>
<comment type="caution">
    <text evidence="8">The sequence shown here is derived from an EMBL/GenBank/DDBJ whole genome shotgun (WGS) entry which is preliminary data.</text>
</comment>
<keyword evidence="3" id="KW-0812">Transmembrane</keyword>
<evidence type="ECO:0000313" key="8">
    <source>
        <dbReference type="EMBL" id="KAG5624143.1"/>
    </source>
</evidence>
<protein>
    <submittedName>
        <fullName evidence="8">Uncharacterized protein</fullName>
    </submittedName>
</protein>
<dbReference type="PANTHER" id="PTHR46204:SF16">
    <property type="entry name" value="CHITIN ELICITOR RECEPTOR KINASE 1-LIKE"/>
    <property type="match status" value="1"/>
</dbReference>
<dbReference type="OrthoDB" id="1425068at2759"/>
<reference evidence="8 9" key="1">
    <citation type="submission" date="2020-09" db="EMBL/GenBank/DDBJ databases">
        <title>De no assembly of potato wild relative species, Solanum commersonii.</title>
        <authorList>
            <person name="Cho K."/>
        </authorList>
    </citation>
    <scope>NUCLEOTIDE SEQUENCE [LARGE SCALE GENOMIC DNA]</scope>
    <source>
        <strain evidence="8">LZ3.2</strain>
        <tissue evidence="8">Leaf</tissue>
    </source>
</reference>
<proteinExistence type="predicted"/>
<keyword evidence="4" id="KW-0732">Signal</keyword>
<evidence type="ECO:0000256" key="5">
    <source>
        <dbReference type="ARBA" id="ARBA00022989"/>
    </source>
</evidence>
<gene>
    <name evidence="8" type="ORF">H5410_009361</name>
</gene>